<gene>
    <name evidence="2" type="ORF">DXN05_16585</name>
</gene>
<keyword evidence="1" id="KW-0812">Transmembrane</keyword>
<feature type="transmembrane region" description="Helical" evidence="1">
    <location>
        <begin position="12"/>
        <end position="34"/>
    </location>
</feature>
<dbReference type="RefSeq" id="WP_116848389.1">
    <property type="nucleotide sequence ID" value="NZ_QTJU01000006.1"/>
</dbReference>
<accession>A0A3E1NGJ1</accession>
<dbReference type="AlphaFoldDB" id="A0A3E1NGJ1"/>
<dbReference type="Proteomes" id="UP000261284">
    <property type="component" value="Unassembled WGS sequence"/>
</dbReference>
<evidence type="ECO:0000313" key="2">
    <source>
        <dbReference type="EMBL" id="RFM27083.1"/>
    </source>
</evidence>
<feature type="transmembrane region" description="Helical" evidence="1">
    <location>
        <begin position="298"/>
        <end position="319"/>
    </location>
</feature>
<reference evidence="2 3" key="1">
    <citation type="submission" date="2018-08" db="EMBL/GenBank/DDBJ databases">
        <title>Chitinophagaceae sp. K23C18032701, a novel bacterium isolated from forest soil.</title>
        <authorList>
            <person name="Wang C."/>
        </authorList>
    </citation>
    <scope>NUCLEOTIDE SEQUENCE [LARGE SCALE GENOMIC DNA]</scope>
    <source>
        <strain evidence="2 3">K23C18032701</strain>
    </source>
</reference>
<dbReference type="EMBL" id="QTJU01000006">
    <property type="protein sequence ID" value="RFM27083.1"/>
    <property type="molecule type" value="Genomic_DNA"/>
</dbReference>
<sequence>MTIKQLYNWHRKLSIIIAVPVLLWATSGLMHPLMTNMRPKVKQQSIQAQAVDTAMLKVPLQQVLQQSHIDSFTSMRLVNIGRFWFYQVKVPQFSGLLYFSTLNGKLLNNGDALYARYLAKQFLEGNGNAAGKDNMQHRHMAMPATAAASVPQAAAPAAEEDCCSAASSMANDTQGGAAINNVSFVEGFTSEYKPINHLLPVYRVDFARADGIRIYVETAQSRFAFAVDHNRAAFDTFFQLFHTWSWIQFLGSGKFAVEVGLALLAFLTAVAGLYLFFNTKSGKASGNTLVKARKRHRYTAVVASVFTLMFSFSGGYHAFTKLTRPEEKPQAVAQVFHTKNIQWDFARVSQALDDSTARIANIALVQMNGRPYWQILLLPAQQHMQAPAHHMDLMKDMKAAAPDIRYIDAGDYTQLPEGDRQYAVYLANMLGHHTVNEVQSSSQVTAFTDEYGFINKRLPVWKIAYAAHHDERFFVETTSGALAAHINNLDMYEGYSFALLHKHHFMDWAGKQVRDGSTIVAASLQILLVVVGLVLYFVRKKRLAQKQA</sequence>
<name>A0A3E1NGJ1_9BACT</name>
<keyword evidence="1" id="KW-0472">Membrane</keyword>
<keyword evidence="1" id="KW-1133">Transmembrane helix</keyword>
<protein>
    <submittedName>
        <fullName evidence="2">PepSY domain-containing protein</fullName>
    </submittedName>
</protein>
<dbReference type="OrthoDB" id="9806195at2"/>
<dbReference type="Pfam" id="PF03929">
    <property type="entry name" value="PepSY_TM"/>
    <property type="match status" value="1"/>
</dbReference>
<feature type="transmembrane region" description="Helical" evidence="1">
    <location>
        <begin position="519"/>
        <end position="538"/>
    </location>
</feature>
<proteinExistence type="predicted"/>
<comment type="caution">
    <text evidence="2">The sequence shown here is derived from an EMBL/GenBank/DDBJ whole genome shotgun (WGS) entry which is preliminary data.</text>
</comment>
<dbReference type="InterPro" id="IPR005625">
    <property type="entry name" value="PepSY-ass_TM"/>
</dbReference>
<evidence type="ECO:0000256" key="1">
    <source>
        <dbReference type="SAM" id="Phobius"/>
    </source>
</evidence>
<keyword evidence="3" id="KW-1185">Reference proteome</keyword>
<feature type="transmembrane region" description="Helical" evidence="1">
    <location>
        <begin position="255"/>
        <end position="277"/>
    </location>
</feature>
<organism evidence="2 3">
    <name type="scientific">Deminuibacter soli</name>
    <dbReference type="NCBI Taxonomy" id="2291815"/>
    <lineage>
        <taxon>Bacteria</taxon>
        <taxon>Pseudomonadati</taxon>
        <taxon>Bacteroidota</taxon>
        <taxon>Chitinophagia</taxon>
        <taxon>Chitinophagales</taxon>
        <taxon>Chitinophagaceae</taxon>
        <taxon>Deminuibacter</taxon>
    </lineage>
</organism>
<evidence type="ECO:0000313" key="3">
    <source>
        <dbReference type="Proteomes" id="UP000261284"/>
    </source>
</evidence>